<feature type="region of interest" description="Disordered" evidence="1">
    <location>
        <begin position="15"/>
        <end position="38"/>
    </location>
</feature>
<dbReference type="AlphaFoldDB" id="A0A6P1YN05"/>
<evidence type="ECO:0000313" key="3">
    <source>
        <dbReference type="Proteomes" id="UP000464751"/>
    </source>
</evidence>
<protein>
    <submittedName>
        <fullName evidence="2">DUF935 domain-containing protein</fullName>
    </submittedName>
</protein>
<dbReference type="Pfam" id="PF06074">
    <property type="entry name" value="Portal_Mu"/>
    <property type="match status" value="1"/>
</dbReference>
<dbReference type="Proteomes" id="UP000464751">
    <property type="component" value="Chromosome"/>
</dbReference>
<feature type="region of interest" description="Disordered" evidence="1">
    <location>
        <begin position="412"/>
        <end position="452"/>
    </location>
</feature>
<dbReference type="KEGG" id="apra:G3A50_14360"/>
<gene>
    <name evidence="2" type="ORF">G3A50_14360</name>
</gene>
<evidence type="ECO:0000256" key="1">
    <source>
        <dbReference type="SAM" id="MobiDB-lite"/>
    </source>
</evidence>
<feature type="compositionally biased region" description="Low complexity" evidence="1">
    <location>
        <begin position="434"/>
        <end position="446"/>
    </location>
</feature>
<dbReference type="EMBL" id="CP048630">
    <property type="protein sequence ID" value="QIB34758.1"/>
    <property type="molecule type" value="Genomic_DNA"/>
</dbReference>
<dbReference type="RefSeq" id="WP_163075903.1">
    <property type="nucleotide sequence ID" value="NZ_CP048630.1"/>
</dbReference>
<proteinExistence type="predicted"/>
<evidence type="ECO:0000313" key="2">
    <source>
        <dbReference type="EMBL" id="QIB34758.1"/>
    </source>
</evidence>
<reference evidence="2 3" key="1">
    <citation type="submission" date="2020-02" db="EMBL/GenBank/DDBJ databases">
        <authorList>
            <person name="Li G."/>
        </authorList>
    </citation>
    <scope>NUCLEOTIDE SEQUENCE [LARGE SCALE GENOMIC DNA]</scope>
    <source>
        <strain evidence="2 3">DSM 102029</strain>
    </source>
</reference>
<organism evidence="2 3">
    <name type="scientific">Ancylobacter pratisalsi</name>
    <dbReference type="NCBI Taxonomy" id="1745854"/>
    <lineage>
        <taxon>Bacteria</taxon>
        <taxon>Pseudomonadati</taxon>
        <taxon>Pseudomonadota</taxon>
        <taxon>Alphaproteobacteria</taxon>
        <taxon>Hyphomicrobiales</taxon>
        <taxon>Xanthobacteraceae</taxon>
        <taxon>Ancylobacter</taxon>
    </lineage>
</organism>
<keyword evidence="3" id="KW-1185">Reference proteome</keyword>
<dbReference type="InterPro" id="IPR009279">
    <property type="entry name" value="Portal_Mu"/>
</dbReference>
<name>A0A6P1YN05_9HYPH</name>
<sequence>MARLSTILGPDGLPIDKESLFGPPKAGPTLAGVRSPISGHPADGLTPNRLAAIHRAAAAGDPLAYFELAEDIEERDLHYAAVLGTRKRQVSQIPITVEAASDEAVHEKHADFVREWLDTDVLDSVLFDMLDAIGKGFSILEIEWQSRPGAVTPAGLHWRDPRWFTLDDLSLDEPMLWEHGGKEMLEPHRYVVHRHKAKSGLTIRSGIARIASWAWMYKAFTLRDWAIFTQNYGQPVRVGKYHSGATDAERDVLWRAVSSIAGDCAAIIPESMMIDFVEVKNAADGSALYEKRADWMDRQVSKLVLGQTATTDAAPGSHAIGGTHRLVQEDLERFDAGLVSTTLNRQLVRRMVAFTFGPQEKYPKLTIGRPDELPIDTVVTALEKLGPLGLEVEESQVLDRLGFTAQAEEANGKPVRVIGGRTPAPILPAPDSMPPGRRAPAPAAPQRKPEEKPALQARGMLNRLFDLHAAQREPDPVDRLADRLAQDAAGAIAGLTDRVRAEFEAAEDLPDLMSRLDRLELDATELRAAMARGMALAHLVGEASIIDELRDG</sequence>
<accession>A0A6P1YN05</accession>